<dbReference type="InterPro" id="IPR014001">
    <property type="entry name" value="Helicase_ATP-bd"/>
</dbReference>
<dbReference type="VEuPathDB" id="MicrosporidiaDB:M153_12880001739"/>
<dbReference type="PANTHER" id="PTHR45629">
    <property type="entry name" value="SNF2/RAD54 FAMILY MEMBER"/>
    <property type="match status" value="1"/>
</dbReference>
<dbReference type="SUPFAM" id="SSF52540">
    <property type="entry name" value="P-loop containing nucleoside triphosphate hydrolases"/>
    <property type="match status" value="1"/>
</dbReference>
<keyword evidence="7" id="KW-1185">Reference proteome</keyword>
<evidence type="ECO:0000259" key="5">
    <source>
        <dbReference type="PROSITE" id="PS51192"/>
    </source>
</evidence>
<dbReference type="InterPro" id="IPR050496">
    <property type="entry name" value="SNF2_RAD54_helicase_repair"/>
</dbReference>
<keyword evidence="3" id="KW-0175">Coiled coil</keyword>
<dbReference type="Proteomes" id="UP000051530">
    <property type="component" value="Unassembled WGS sequence"/>
</dbReference>
<organism evidence="6 7">
    <name type="scientific">Pseudoloma neurophilia</name>
    <dbReference type="NCBI Taxonomy" id="146866"/>
    <lineage>
        <taxon>Eukaryota</taxon>
        <taxon>Fungi</taxon>
        <taxon>Fungi incertae sedis</taxon>
        <taxon>Microsporidia</taxon>
        <taxon>Pseudoloma</taxon>
    </lineage>
</organism>
<dbReference type="Pfam" id="PF00176">
    <property type="entry name" value="SNF2-rel_dom"/>
    <property type="match status" value="1"/>
</dbReference>
<feature type="domain" description="Helicase ATP-binding" evidence="5">
    <location>
        <begin position="183"/>
        <end position="380"/>
    </location>
</feature>
<feature type="coiled-coil region" evidence="3">
    <location>
        <begin position="13"/>
        <end position="52"/>
    </location>
</feature>
<gene>
    <name evidence="6" type="ORF">M153_12880001739</name>
</gene>
<feature type="region of interest" description="Disordered" evidence="4">
    <location>
        <begin position="134"/>
        <end position="153"/>
    </location>
</feature>
<evidence type="ECO:0000256" key="4">
    <source>
        <dbReference type="SAM" id="MobiDB-lite"/>
    </source>
</evidence>
<accession>A0A0R0M1F5</accession>
<dbReference type="InterPro" id="IPR038718">
    <property type="entry name" value="SNF2-like_sf"/>
</dbReference>
<evidence type="ECO:0000256" key="1">
    <source>
        <dbReference type="ARBA" id="ARBA00022741"/>
    </source>
</evidence>
<dbReference type="InterPro" id="IPR000330">
    <property type="entry name" value="SNF2_N"/>
</dbReference>
<comment type="caution">
    <text evidence="6">The sequence shown here is derived from an EMBL/GenBank/DDBJ whole genome shotgun (WGS) entry which is preliminary data.</text>
</comment>
<dbReference type="GO" id="GO:0005524">
    <property type="term" value="F:ATP binding"/>
    <property type="evidence" value="ECO:0007669"/>
    <property type="project" value="InterPro"/>
</dbReference>
<dbReference type="OrthoDB" id="413460at2759"/>
<dbReference type="Gene3D" id="3.40.50.300">
    <property type="entry name" value="P-loop containing nucleotide triphosphate hydrolases"/>
    <property type="match status" value="1"/>
</dbReference>
<dbReference type="PROSITE" id="PS51192">
    <property type="entry name" value="HELICASE_ATP_BIND_1"/>
    <property type="match status" value="1"/>
</dbReference>
<evidence type="ECO:0000256" key="3">
    <source>
        <dbReference type="SAM" id="Coils"/>
    </source>
</evidence>
<name>A0A0R0M1F5_9MICR</name>
<evidence type="ECO:0000313" key="6">
    <source>
        <dbReference type="EMBL" id="KRH93220.1"/>
    </source>
</evidence>
<keyword evidence="2" id="KW-0067">ATP-binding</keyword>
<dbReference type="SMART" id="SM00487">
    <property type="entry name" value="DEXDc"/>
    <property type="match status" value="1"/>
</dbReference>
<sequence length="579" mass="67820">MLKKDTFLIRYLTKQAERKITEIESKITDQNREKLEKEIQEIKKDLEQSLSLVDTINEDSEDEKGQTFVKDDSLIHAFDRELVHFSSDTTFTVYERRLKDVLTVYKKFYDIADLEKHFYSQIIQVNPKDENFHDLGDTSSSNEISSNKDEISKNGPSGSKIYLPKYLYDYLLPFQIDSLQFFHKNQQNKSGSILADEMGLGKTVQVIAYLVSLLSDSRNDLSLDVIILSPVTLIAHWFNELRRCYPFFRVIILHSRFNNQTDELSDDEPLSDDQEISGSNIEDMNFIKNSYKKSAIYITSYETFKIDHLSIIKKYFSKNNRNFVVVLDEAHKIKNMNSLIYKSVKYFKEKIDPLFILTTGTPLQNNLIELFALFSFCNDILGNLTDYYNEIVRPIEREMREIIRSKKKVDPARLNYLKSLIRPYILRRLKKSHFFIKKREHILQCPMSFEQVKLYNDFTEKILRNSNINLLRGVNTLRRIVNHPLCVLQSNSEDEISEEMISDYSISSEDFPKNTDQSLESLIKASGKLSVIDHLLDTWLKPQDINNKLDIKKSQDITQNIKKSQDITQNMNNKQDITQ</sequence>
<dbReference type="Gene3D" id="3.40.50.10810">
    <property type="entry name" value="Tandem AAA-ATPase domain"/>
    <property type="match status" value="1"/>
</dbReference>
<dbReference type="EMBL" id="LGUB01000430">
    <property type="protein sequence ID" value="KRH93220.1"/>
    <property type="molecule type" value="Genomic_DNA"/>
</dbReference>
<reference evidence="6 7" key="1">
    <citation type="submission" date="2015-07" db="EMBL/GenBank/DDBJ databases">
        <title>The genome of Pseudoloma neurophilia, a relevant intracellular parasite of the zebrafish.</title>
        <authorList>
            <person name="Ndikumana S."/>
            <person name="Pelin A."/>
            <person name="Sanders J."/>
            <person name="Corradi N."/>
        </authorList>
    </citation>
    <scope>NUCLEOTIDE SEQUENCE [LARGE SCALE GENOMIC DNA]</scope>
    <source>
        <strain evidence="6 7">MK1</strain>
    </source>
</reference>
<keyword evidence="1" id="KW-0547">Nucleotide-binding</keyword>
<proteinExistence type="predicted"/>
<evidence type="ECO:0000313" key="7">
    <source>
        <dbReference type="Proteomes" id="UP000051530"/>
    </source>
</evidence>
<dbReference type="InterPro" id="IPR027417">
    <property type="entry name" value="P-loop_NTPase"/>
</dbReference>
<feature type="non-terminal residue" evidence="6">
    <location>
        <position position="579"/>
    </location>
</feature>
<dbReference type="PANTHER" id="PTHR45629:SF7">
    <property type="entry name" value="DNA EXCISION REPAIR PROTEIN ERCC-6-RELATED"/>
    <property type="match status" value="1"/>
</dbReference>
<evidence type="ECO:0000256" key="2">
    <source>
        <dbReference type="ARBA" id="ARBA00022840"/>
    </source>
</evidence>
<dbReference type="AlphaFoldDB" id="A0A0R0M1F5"/>
<protein>
    <submittedName>
        <fullName evidence="6">Transcription-coupled repair protein CSB/RAD26 (Contains SNF2 family DNA-dependent ATPase domain)</fullName>
    </submittedName>
</protein>